<dbReference type="Pfam" id="PF17917">
    <property type="entry name" value="RT_RNaseH"/>
    <property type="match status" value="1"/>
</dbReference>
<gene>
    <name evidence="16" type="ORF">ACEWY4_026476</name>
</gene>
<dbReference type="InterPro" id="IPR043128">
    <property type="entry name" value="Rev_trsase/Diguanyl_cyclase"/>
</dbReference>
<dbReference type="FunFam" id="3.30.70.270:FF:000020">
    <property type="entry name" value="Transposon Tf2-6 polyprotein-like Protein"/>
    <property type="match status" value="1"/>
</dbReference>
<evidence type="ECO:0000313" key="17">
    <source>
        <dbReference type="Proteomes" id="UP001591681"/>
    </source>
</evidence>
<dbReference type="InterPro" id="IPR043502">
    <property type="entry name" value="DNA/RNA_pol_sf"/>
</dbReference>
<dbReference type="InterPro" id="IPR054465">
    <property type="entry name" value="Integrase_p58-like_C"/>
</dbReference>
<evidence type="ECO:0000256" key="1">
    <source>
        <dbReference type="ARBA" id="ARBA00010879"/>
    </source>
</evidence>
<feature type="domain" description="SCAN box" evidence="12">
    <location>
        <begin position="195"/>
        <end position="282"/>
    </location>
</feature>
<dbReference type="InterPro" id="IPR041373">
    <property type="entry name" value="RT_RNaseH"/>
</dbReference>
<dbReference type="Pfam" id="PF02023">
    <property type="entry name" value="SCAN"/>
    <property type="match status" value="1"/>
</dbReference>
<dbReference type="Gene3D" id="3.10.20.370">
    <property type="match status" value="1"/>
</dbReference>
<evidence type="ECO:0000256" key="6">
    <source>
        <dbReference type="ARBA" id="ARBA00022759"/>
    </source>
</evidence>
<evidence type="ECO:0000256" key="4">
    <source>
        <dbReference type="ARBA" id="ARBA00022695"/>
    </source>
</evidence>
<dbReference type="Pfam" id="PF22938">
    <property type="entry name" value="Integrase_p58_C"/>
    <property type="match status" value="1"/>
</dbReference>
<dbReference type="PANTHER" id="PTHR37984">
    <property type="entry name" value="PROTEIN CBG26694"/>
    <property type="match status" value="1"/>
</dbReference>
<keyword evidence="17" id="KW-1185">Reference proteome</keyword>
<dbReference type="Pfam" id="PF00078">
    <property type="entry name" value="RVT_1"/>
    <property type="match status" value="1"/>
</dbReference>
<evidence type="ECO:0000259" key="12">
    <source>
        <dbReference type="Pfam" id="PF02023"/>
    </source>
</evidence>
<evidence type="ECO:0000256" key="10">
    <source>
        <dbReference type="SAM" id="Coils"/>
    </source>
</evidence>
<feature type="domain" description="Reverse transcriptase RNase H-like" evidence="13">
    <location>
        <begin position="1229"/>
        <end position="1334"/>
    </location>
</feature>
<keyword evidence="3" id="KW-0808">Transferase</keyword>
<dbReference type="GO" id="GO:0004523">
    <property type="term" value="F:RNA-DNA hybrid ribonuclease activity"/>
    <property type="evidence" value="ECO:0007669"/>
    <property type="project" value="UniProtKB-EC"/>
</dbReference>
<evidence type="ECO:0000256" key="7">
    <source>
        <dbReference type="ARBA" id="ARBA00022801"/>
    </source>
</evidence>
<dbReference type="InterPro" id="IPR038269">
    <property type="entry name" value="SCAN_sf"/>
</dbReference>
<evidence type="ECO:0000259" key="13">
    <source>
        <dbReference type="Pfam" id="PF17917"/>
    </source>
</evidence>
<dbReference type="CDD" id="cd09274">
    <property type="entry name" value="RNase_HI_RT_Ty3"/>
    <property type="match status" value="1"/>
</dbReference>
<sequence length="1356" mass="151563">MTSGAQAFADDPTEDAFHALTKDQLIEVARLFEIELSASDKRLKTSIKSVVYPVLIDKHVLPPVDLSETIRLKELSIKEKELDNQREELRLKVAENQLKLRTLENEGNSDPASSFDVTKHIKLVPPFVEKDVENFFLHFEKVALTLRWPRDVWPLLIQSVLTGHAQQIFVSLPHARSSDYDEVKSAILRGYQLVPEAYRQRFRRSKKSERQTYVEFARDKELLFDRWCSASEVYNTAQLRELMLLEEFKNCLPAAVTTYLNERQVITLHQAAVLADEFVLTHRFSFKDPKSRSEYLLPAQFKSLTAEQTCHYCKRPGHVVADCAVLKKRHGKLDTKPIGLIKTCAPSVYPVVCESNTGYEPFLSDGFVSLPGDKNLVPVRILRDTGAALSFLLGGVLPLSDDSKTGTSVLVRGFEMGSVSVPLHRIELSSDLVTGSVAVGVRSSLPIPGVTFILGNDIAFGNVWAKENSNVLPQVSAPDSSVHECVQKYPDVFPACAVTRAMARRSATDKHSLSHTVVDAPVDLSDSFLVNVDPGSMPCSSTTCSVPVKNVSKVEDSLCLSREKLISAQKADVTLAPLLQLAASDIDLDKEPQCLFFRDGVLMRKWRPCHVPNQGTSYIQVVLPVEYRDKVLSVAHDGLAGHLGIAKTLHRINQHFFWPGVRRDVVRFCKTCRVCQLAGKPNQTIPPVPLYPIPVLGEPFSTVIVDIVGPHTPRGPLAVIKDECFGDKPSVSILSYLSNFRSRLRRAWDFARDHLQQAQCKMKAWYDRKAVDRHFVVGDKILMLLPVPGSALEARFTGPYDVLEKVSDRDYLIATPDRRQPKRLCHVNMLKPFYERDSPSVCPKPPPPADSALSTDGVVLMSAVVEGDDDVGSSPCRAVVEGRLNNTAMLSVLNDHLPHLSQCQRADILGLVHQFPELFGDVPKQTHVLKHDIDVGSADPIKQHPYRVNPAKREVLRREVEYMLANGIAEHSISSWSSPCLLVAKPDHTFRFCTDYRRVNAVTKPDCYPLPRIDDCIDRVGSAVFVSKFDLLKGYWQIPLTNRAKDISAFVTPDDFLSYRVMAFGMRKAPASFQRLINTVLSGMSNCEAFLDDVVVYSSDWLSHLAQIRDLFHRLSSANLTINLAKCEFGKATVTYLGRLVGGGKVRPLDAKISAICDFPAPADRRELRRFLGMAGYYRAFCKNFSAVVAPLTDLLSPKVPYVWSEQCSRAFENLKSLLIAAPVLSAPDFSKFFLLAVDACDYGAGAVLLQPGVDGINHPVCYFSKKFSHPQRSYSTIEKEALALVLAVQHFEVYLGASQNIIVYTDHDPLKFLWRMRNANQRLMRWSLILQPFNLEIKHTRGTDNVVADALSRVP</sequence>
<evidence type="ECO:0000256" key="3">
    <source>
        <dbReference type="ARBA" id="ARBA00022679"/>
    </source>
</evidence>
<proteinExistence type="inferred from homology"/>
<evidence type="ECO:0000256" key="5">
    <source>
        <dbReference type="ARBA" id="ARBA00022722"/>
    </source>
</evidence>
<dbReference type="Gene3D" id="3.30.70.270">
    <property type="match status" value="2"/>
</dbReference>
<evidence type="ECO:0000256" key="8">
    <source>
        <dbReference type="ARBA" id="ARBA00022918"/>
    </source>
</evidence>
<dbReference type="EC" id="3.1.26.4" evidence="2"/>
<protein>
    <recommendedName>
        <fullName evidence="9">Gypsy retrotransposon integrase-like protein 1</fullName>
        <ecNumber evidence="2">3.1.26.4</ecNumber>
    </recommendedName>
</protein>
<evidence type="ECO:0000313" key="16">
    <source>
        <dbReference type="EMBL" id="KAL2078791.1"/>
    </source>
</evidence>
<keyword evidence="4" id="KW-0548">Nucleotidyltransferase</keyword>
<feature type="domain" description="Reverse transcriptase" evidence="11">
    <location>
        <begin position="984"/>
        <end position="1138"/>
    </location>
</feature>
<dbReference type="GO" id="GO:0003964">
    <property type="term" value="F:RNA-directed DNA polymerase activity"/>
    <property type="evidence" value="ECO:0007669"/>
    <property type="project" value="UniProtKB-KW"/>
</dbReference>
<dbReference type="SUPFAM" id="SSF47353">
    <property type="entry name" value="Retrovirus capsid dimerization domain-like"/>
    <property type="match status" value="1"/>
</dbReference>
<keyword evidence="7" id="KW-0378">Hydrolase</keyword>
<reference evidence="16 17" key="1">
    <citation type="submission" date="2024-09" db="EMBL/GenBank/DDBJ databases">
        <title>A chromosome-level genome assembly of Gray's grenadier anchovy, Coilia grayii.</title>
        <authorList>
            <person name="Fu Z."/>
        </authorList>
    </citation>
    <scope>NUCLEOTIDE SEQUENCE [LARGE SCALE GENOMIC DNA]</scope>
    <source>
        <strain evidence="16">G4</strain>
        <tissue evidence="16">Muscle</tissue>
    </source>
</reference>
<dbReference type="Gene3D" id="1.10.340.70">
    <property type="match status" value="1"/>
</dbReference>
<evidence type="ECO:0000259" key="14">
    <source>
        <dbReference type="Pfam" id="PF17921"/>
    </source>
</evidence>
<feature type="domain" description="Integrase p58-like C-terminal" evidence="15">
    <location>
        <begin position="798"/>
        <end position="832"/>
    </location>
</feature>
<dbReference type="InterPro" id="IPR050951">
    <property type="entry name" value="Retrovirus_Pol_polyprotein"/>
</dbReference>
<accession>A0ABD1IV16</accession>
<keyword evidence="8" id="KW-0695">RNA-directed DNA polymerase</keyword>
<keyword evidence="6" id="KW-0255">Endonuclease</keyword>
<dbReference type="CDD" id="cd01647">
    <property type="entry name" value="RT_LTR"/>
    <property type="match status" value="1"/>
</dbReference>
<evidence type="ECO:0000259" key="11">
    <source>
        <dbReference type="Pfam" id="PF00078"/>
    </source>
</evidence>
<keyword evidence="10" id="KW-0175">Coiled coil</keyword>
<comment type="caution">
    <text evidence="16">The sequence shown here is derived from an EMBL/GenBank/DDBJ whole genome shotgun (WGS) entry which is preliminary data.</text>
</comment>
<dbReference type="InterPro" id="IPR041588">
    <property type="entry name" value="Integrase_H2C2"/>
</dbReference>
<dbReference type="EMBL" id="JBHFQA010000023">
    <property type="protein sequence ID" value="KAL2078791.1"/>
    <property type="molecule type" value="Genomic_DNA"/>
</dbReference>
<keyword evidence="5" id="KW-0540">Nuclease</keyword>
<feature type="coiled-coil region" evidence="10">
    <location>
        <begin position="72"/>
        <end position="106"/>
    </location>
</feature>
<dbReference type="Proteomes" id="UP001591681">
    <property type="component" value="Unassembled WGS sequence"/>
</dbReference>
<evidence type="ECO:0000259" key="15">
    <source>
        <dbReference type="Pfam" id="PF22938"/>
    </source>
</evidence>
<comment type="similarity">
    <text evidence="1">Belongs to the beta type-B retroviral polymerase family. HERV class-II K(HML-2) pol subfamily.</text>
</comment>
<evidence type="ECO:0000256" key="2">
    <source>
        <dbReference type="ARBA" id="ARBA00012180"/>
    </source>
</evidence>
<feature type="domain" description="Integrase zinc-binding" evidence="14">
    <location>
        <begin position="624"/>
        <end position="679"/>
    </location>
</feature>
<dbReference type="Gene3D" id="1.10.4020.10">
    <property type="entry name" value="DNA breaking-rejoining enzymes"/>
    <property type="match status" value="1"/>
</dbReference>
<dbReference type="PANTHER" id="PTHR37984:SF5">
    <property type="entry name" value="PROTEIN NYNRIN-LIKE"/>
    <property type="match status" value="1"/>
</dbReference>
<evidence type="ECO:0000256" key="9">
    <source>
        <dbReference type="ARBA" id="ARBA00039658"/>
    </source>
</evidence>
<dbReference type="InterPro" id="IPR003309">
    <property type="entry name" value="SCAN_dom"/>
</dbReference>
<dbReference type="Pfam" id="PF17921">
    <property type="entry name" value="Integrase_H2C2"/>
    <property type="match status" value="1"/>
</dbReference>
<dbReference type="FunFam" id="1.10.340.70:FF:000001">
    <property type="entry name" value="Retrovirus-related Pol polyprotein from transposon gypsy-like Protein"/>
    <property type="match status" value="1"/>
</dbReference>
<dbReference type="InterPro" id="IPR000477">
    <property type="entry name" value="RT_dom"/>
</dbReference>
<name>A0ABD1IV16_9TELE</name>
<dbReference type="SUPFAM" id="SSF56672">
    <property type="entry name" value="DNA/RNA polymerases"/>
    <property type="match status" value="1"/>
</dbReference>
<dbReference type="FunFam" id="3.10.20.370:FF:000001">
    <property type="entry name" value="Retrovirus-related Pol polyprotein from transposon 17.6-like protein"/>
    <property type="match status" value="1"/>
</dbReference>
<dbReference type="Gene3D" id="3.10.10.10">
    <property type="entry name" value="HIV Type 1 Reverse Transcriptase, subunit A, domain 1"/>
    <property type="match status" value="1"/>
</dbReference>
<organism evidence="16 17">
    <name type="scientific">Coilia grayii</name>
    <name type="common">Gray's grenadier anchovy</name>
    <dbReference type="NCBI Taxonomy" id="363190"/>
    <lineage>
        <taxon>Eukaryota</taxon>
        <taxon>Metazoa</taxon>
        <taxon>Chordata</taxon>
        <taxon>Craniata</taxon>
        <taxon>Vertebrata</taxon>
        <taxon>Euteleostomi</taxon>
        <taxon>Actinopterygii</taxon>
        <taxon>Neopterygii</taxon>
        <taxon>Teleostei</taxon>
        <taxon>Clupei</taxon>
        <taxon>Clupeiformes</taxon>
        <taxon>Clupeoidei</taxon>
        <taxon>Engraulidae</taxon>
        <taxon>Coilinae</taxon>
        <taxon>Coilia</taxon>
    </lineage>
</organism>